<name>A0A0C3GWJ7_OIDMZ</name>
<accession>A0A0C3GWJ7</accession>
<dbReference type="InParanoid" id="A0A0C3GWJ7"/>
<proteinExistence type="predicted"/>
<reference evidence="2" key="2">
    <citation type="submission" date="2015-01" db="EMBL/GenBank/DDBJ databases">
        <title>Evolutionary Origins and Diversification of the Mycorrhizal Mutualists.</title>
        <authorList>
            <consortium name="DOE Joint Genome Institute"/>
            <consortium name="Mycorrhizal Genomics Consortium"/>
            <person name="Kohler A."/>
            <person name="Kuo A."/>
            <person name="Nagy L.G."/>
            <person name="Floudas D."/>
            <person name="Copeland A."/>
            <person name="Barry K.W."/>
            <person name="Cichocki N."/>
            <person name="Veneault-Fourrey C."/>
            <person name="LaButti K."/>
            <person name="Lindquist E.A."/>
            <person name="Lipzen A."/>
            <person name="Lundell T."/>
            <person name="Morin E."/>
            <person name="Murat C."/>
            <person name="Riley R."/>
            <person name="Ohm R."/>
            <person name="Sun H."/>
            <person name="Tunlid A."/>
            <person name="Henrissat B."/>
            <person name="Grigoriev I.V."/>
            <person name="Hibbett D.S."/>
            <person name="Martin F."/>
        </authorList>
    </citation>
    <scope>NUCLEOTIDE SEQUENCE [LARGE SCALE GENOMIC DNA]</scope>
    <source>
        <strain evidence="2">Zn</strain>
    </source>
</reference>
<gene>
    <name evidence="1" type="ORF">OIDMADRAFT_60424</name>
</gene>
<sequence length="120" mass="12706">MGADTTNGDTKTKTDNKHGLRKIGITFAAGLQVSTVITLNDYGLGFFNVTETGVKYCVDAINAGIDSCVFKVEAGLEHADAMPSFTSYFKPAYNSQTSGGPVGVLETFLGLVDVSFPKRS</sequence>
<dbReference type="Proteomes" id="UP000054321">
    <property type="component" value="Unassembled WGS sequence"/>
</dbReference>
<keyword evidence="2" id="KW-1185">Reference proteome</keyword>
<dbReference type="HOGENOM" id="CLU_2050305_0_0_1"/>
<protein>
    <submittedName>
        <fullName evidence="1">Uncharacterized protein</fullName>
    </submittedName>
</protein>
<reference evidence="1 2" key="1">
    <citation type="submission" date="2014-04" db="EMBL/GenBank/DDBJ databases">
        <authorList>
            <consortium name="DOE Joint Genome Institute"/>
            <person name="Kuo A."/>
            <person name="Martino E."/>
            <person name="Perotto S."/>
            <person name="Kohler A."/>
            <person name="Nagy L.G."/>
            <person name="Floudas D."/>
            <person name="Copeland A."/>
            <person name="Barry K.W."/>
            <person name="Cichocki N."/>
            <person name="Veneault-Fourrey C."/>
            <person name="LaButti K."/>
            <person name="Lindquist E.A."/>
            <person name="Lipzen A."/>
            <person name="Lundell T."/>
            <person name="Morin E."/>
            <person name="Murat C."/>
            <person name="Sun H."/>
            <person name="Tunlid A."/>
            <person name="Henrissat B."/>
            <person name="Grigoriev I.V."/>
            <person name="Hibbett D.S."/>
            <person name="Martin F."/>
            <person name="Nordberg H.P."/>
            <person name="Cantor M.N."/>
            <person name="Hua S.X."/>
        </authorList>
    </citation>
    <scope>NUCLEOTIDE SEQUENCE [LARGE SCALE GENOMIC DNA]</scope>
    <source>
        <strain evidence="1 2">Zn</strain>
    </source>
</reference>
<evidence type="ECO:0000313" key="2">
    <source>
        <dbReference type="Proteomes" id="UP000054321"/>
    </source>
</evidence>
<organism evidence="1 2">
    <name type="scientific">Oidiodendron maius (strain Zn)</name>
    <dbReference type="NCBI Taxonomy" id="913774"/>
    <lineage>
        <taxon>Eukaryota</taxon>
        <taxon>Fungi</taxon>
        <taxon>Dikarya</taxon>
        <taxon>Ascomycota</taxon>
        <taxon>Pezizomycotina</taxon>
        <taxon>Leotiomycetes</taxon>
        <taxon>Leotiomycetes incertae sedis</taxon>
        <taxon>Myxotrichaceae</taxon>
        <taxon>Oidiodendron</taxon>
    </lineage>
</organism>
<dbReference type="EMBL" id="KN832889">
    <property type="protein sequence ID" value="KIM94646.1"/>
    <property type="molecule type" value="Genomic_DNA"/>
</dbReference>
<evidence type="ECO:0000313" key="1">
    <source>
        <dbReference type="EMBL" id="KIM94646.1"/>
    </source>
</evidence>
<dbReference type="AlphaFoldDB" id="A0A0C3GWJ7"/>